<comment type="catalytic activity">
    <reaction evidence="8">
        <text>Hydrolysis of terminal non-reducing beta-D-fructofuranoside residues in beta-D-fructofuranosides.</text>
        <dbReference type="EC" id="3.2.1.26"/>
    </reaction>
</comment>
<dbReference type="PROSITE" id="PS00609">
    <property type="entry name" value="GLYCOSYL_HYDROL_F32"/>
    <property type="match status" value="1"/>
</dbReference>
<keyword evidence="9" id="KW-0119">Carbohydrate metabolism</keyword>
<comment type="similarity">
    <text evidence="2 8">Belongs to the glycosyl hydrolase 32 family.</text>
</comment>
<dbReference type="Gene3D" id="2.60.120.560">
    <property type="entry name" value="Exo-inulinase, domain 1"/>
    <property type="match status" value="1"/>
</dbReference>
<evidence type="ECO:0000256" key="3">
    <source>
        <dbReference type="ARBA" id="ARBA00012758"/>
    </source>
</evidence>
<dbReference type="InterPro" id="IPR051214">
    <property type="entry name" value="GH32_Enzymes"/>
</dbReference>
<dbReference type="Gene3D" id="2.115.10.20">
    <property type="entry name" value="Glycosyl hydrolase domain, family 43"/>
    <property type="match status" value="1"/>
</dbReference>
<proteinExistence type="inferred from homology"/>
<feature type="domain" description="Glycosyl hydrolase family 32 C-terminal" evidence="11">
    <location>
        <begin position="340"/>
        <end position="485"/>
    </location>
</feature>
<dbReference type="GO" id="GO:0004564">
    <property type="term" value="F:beta-fructofuranosidase activity"/>
    <property type="evidence" value="ECO:0007669"/>
    <property type="project" value="UniProtKB-EC"/>
</dbReference>
<comment type="caution">
    <text evidence="12">The sequence shown here is derived from an EMBL/GenBank/DDBJ whole genome shotgun (WGS) entry which is preliminary data.</text>
</comment>
<dbReference type="InterPro" id="IPR013320">
    <property type="entry name" value="ConA-like_dom_sf"/>
</dbReference>
<dbReference type="InterPro" id="IPR018053">
    <property type="entry name" value="Glyco_hydro_32_AS"/>
</dbReference>
<keyword evidence="13" id="KW-1185">Reference proteome</keyword>
<dbReference type="EMBL" id="JAAIWM010000004">
    <property type="protein sequence ID" value="NEY72483.1"/>
    <property type="molecule type" value="Genomic_DNA"/>
</dbReference>
<dbReference type="Pfam" id="PF08244">
    <property type="entry name" value="Glyco_hydro_32C"/>
    <property type="match status" value="1"/>
</dbReference>
<comment type="function">
    <text evidence="9">Enables the bacterium to metabolize sucrose as a sole carbon source.</text>
</comment>
<dbReference type="Pfam" id="PF00251">
    <property type="entry name" value="Glyco_hydro_32N"/>
    <property type="match status" value="1"/>
</dbReference>
<evidence type="ECO:0000256" key="4">
    <source>
        <dbReference type="ARBA" id="ARBA00019623"/>
    </source>
</evidence>
<reference evidence="12 13" key="1">
    <citation type="submission" date="2020-02" db="EMBL/GenBank/DDBJ databases">
        <title>Bacillus aquiflavi sp. nov., isolated from yellow water of strong flavor Chinese baijiu in Yibin region of China.</title>
        <authorList>
            <person name="Xie J."/>
        </authorList>
    </citation>
    <scope>NUCLEOTIDE SEQUENCE [LARGE SCALE GENOMIC DNA]</scope>
    <source>
        <strain evidence="12 13">SA4</strain>
    </source>
</reference>
<dbReference type="EC" id="3.2.1.26" evidence="3 8"/>
<evidence type="ECO:0000313" key="12">
    <source>
        <dbReference type="EMBL" id="NEY72483.1"/>
    </source>
</evidence>
<sequence length="492" mass="56690">MKHQEELSKANKKIDEKAKIVQSTQWYPTYHVAPKVGWMNDPNGFCYFNGEYHVFYQHHPFSPHWGPMYWGHAKSKDLSSWEHLPIALAPSEDYDQDGCFSGSAIQIEDKLYLFYTGNVWTGEDRDHDLKQVQCIAVSEDGVRFTKDVRNPIIANAPDGNIHPFHIRDPKVWKKDEYYYMVLGSKTKENVGQILLYRSIDLYEWEFINIAATGEGNFGFMWECPDIFNLDSHDILLMSPQGMKPEDYKYHNLHQSGYVVGNLDYQTGTFQHGPFELLDHGFDVYAPQSTVDEQGRRIIIAWMNMWESEMPEQQHEWAGALTIPRVMTYEKGEIRCRPVPELQKLRKEKISFQNINVNGNIELNEINGNSLELQIVFDAKKASTFGIKLRVSESLGEETVLTYDTTSEMLSFNRDSSGQGPKGVRQAPVQLKDNKLHLQIFLDQSSLEVFINDGEKVMTGRIYPDQHSSSIHFFSQGECSIIEVEKWNLGSAF</sequence>
<name>A0A6M0Q881_9BACI</name>
<dbReference type="InterPro" id="IPR001362">
    <property type="entry name" value="Glyco_hydro_32"/>
</dbReference>
<comment type="pathway">
    <text evidence="1 9">Glycan biosynthesis; sucrose metabolism.</text>
</comment>
<evidence type="ECO:0000313" key="13">
    <source>
        <dbReference type="Proteomes" id="UP000481043"/>
    </source>
</evidence>
<evidence type="ECO:0000259" key="10">
    <source>
        <dbReference type="Pfam" id="PF00251"/>
    </source>
</evidence>
<dbReference type="InterPro" id="IPR023296">
    <property type="entry name" value="Glyco_hydro_beta-prop_sf"/>
</dbReference>
<evidence type="ECO:0000256" key="9">
    <source>
        <dbReference type="RuleBase" id="RU365015"/>
    </source>
</evidence>
<evidence type="ECO:0000256" key="6">
    <source>
        <dbReference type="ARBA" id="ARBA00023295"/>
    </source>
</evidence>
<evidence type="ECO:0000259" key="11">
    <source>
        <dbReference type="Pfam" id="PF08244"/>
    </source>
</evidence>
<keyword evidence="6 8" id="KW-0326">Glycosidase</keyword>
<dbReference type="SUPFAM" id="SSF75005">
    <property type="entry name" value="Arabinanase/levansucrase/invertase"/>
    <property type="match status" value="1"/>
</dbReference>
<dbReference type="SUPFAM" id="SSF49899">
    <property type="entry name" value="Concanavalin A-like lectins/glucanases"/>
    <property type="match status" value="1"/>
</dbReference>
<gene>
    <name evidence="12" type="ORF">G4D63_12170</name>
</gene>
<protein>
    <recommendedName>
        <fullName evidence="4 8">Sucrose-6-phosphate hydrolase</fullName>
        <ecNumber evidence="3 8">3.2.1.26</ecNumber>
    </recommendedName>
    <alternativeName>
        <fullName evidence="7 9">Invertase</fullName>
    </alternativeName>
</protein>
<dbReference type="SMART" id="SM00640">
    <property type="entry name" value="Glyco_32"/>
    <property type="match status" value="1"/>
</dbReference>
<evidence type="ECO:0000256" key="7">
    <source>
        <dbReference type="ARBA" id="ARBA00033367"/>
    </source>
</evidence>
<dbReference type="InterPro" id="IPR013189">
    <property type="entry name" value="Glyco_hydro_32_C"/>
</dbReference>
<dbReference type="GO" id="GO:0005737">
    <property type="term" value="C:cytoplasm"/>
    <property type="evidence" value="ECO:0007669"/>
    <property type="project" value="UniProtKB-SubCell"/>
</dbReference>
<dbReference type="NCBIfam" id="TIGR01322">
    <property type="entry name" value="scrB_fam"/>
    <property type="match status" value="1"/>
</dbReference>
<dbReference type="InterPro" id="IPR006232">
    <property type="entry name" value="Suc6P_hydrolase"/>
</dbReference>
<dbReference type="PANTHER" id="PTHR43101">
    <property type="entry name" value="BETA-FRUCTOSIDASE"/>
    <property type="match status" value="1"/>
</dbReference>
<comment type="subcellular location">
    <subcellularLocation>
        <location evidence="9">Cytoplasm</location>
    </subcellularLocation>
</comment>
<evidence type="ECO:0000256" key="1">
    <source>
        <dbReference type="ARBA" id="ARBA00004914"/>
    </source>
</evidence>
<evidence type="ECO:0000256" key="8">
    <source>
        <dbReference type="RuleBase" id="RU362110"/>
    </source>
</evidence>
<evidence type="ECO:0000256" key="5">
    <source>
        <dbReference type="ARBA" id="ARBA00022801"/>
    </source>
</evidence>
<dbReference type="PANTHER" id="PTHR43101:SF1">
    <property type="entry name" value="BETA-FRUCTOSIDASE"/>
    <property type="match status" value="1"/>
</dbReference>
<dbReference type="Proteomes" id="UP000481043">
    <property type="component" value="Unassembled WGS sequence"/>
</dbReference>
<accession>A0A6M0Q881</accession>
<keyword evidence="5 8" id="KW-0378">Hydrolase</keyword>
<dbReference type="InterPro" id="IPR013148">
    <property type="entry name" value="Glyco_hydro_32_N"/>
</dbReference>
<dbReference type="GO" id="GO:0005985">
    <property type="term" value="P:sucrose metabolic process"/>
    <property type="evidence" value="ECO:0007669"/>
    <property type="project" value="UniProtKB-UniPathway"/>
</dbReference>
<feature type="domain" description="Glycosyl hydrolase family 32 N-terminal" evidence="10">
    <location>
        <begin position="31"/>
        <end position="333"/>
    </location>
</feature>
<dbReference type="UniPathway" id="UPA00238"/>
<evidence type="ECO:0000256" key="2">
    <source>
        <dbReference type="ARBA" id="ARBA00009902"/>
    </source>
</evidence>
<dbReference type="RefSeq" id="WP_163179957.1">
    <property type="nucleotide sequence ID" value="NZ_JAAIWM010000004.1"/>
</dbReference>
<dbReference type="AlphaFoldDB" id="A0A6M0Q881"/>
<keyword evidence="9" id="KW-0963">Cytoplasm</keyword>
<organism evidence="12 13">
    <name type="scientific">Bacillus mesophilus</name>
    <dbReference type="NCBI Taxonomy" id="1808955"/>
    <lineage>
        <taxon>Bacteria</taxon>
        <taxon>Bacillati</taxon>
        <taxon>Bacillota</taxon>
        <taxon>Bacilli</taxon>
        <taxon>Bacillales</taxon>
        <taxon>Bacillaceae</taxon>
        <taxon>Bacillus</taxon>
    </lineage>
</organism>
<dbReference type="CDD" id="cd18623">
    <property type="entry name" value="GH32_ScrB-like"/>
    <property type="match status" value="1"/>
</dbReference>